<evidence type="ECO:0000313" key="3">
    <source>
        <dbReference type="Proteomes" id="UP001244297"/>
    </source>
</evidence>
<feature type="region of interest" description="Disordered" evidence="1">
    <location>
        <begin position="1"/>
        <end position="23"/>
    </location>
</feature>
<dbReference type="EMBL" id="JAUFPT010000093">
    <property type="protein sequence ID" value="MDN3574088.1"/>
    <property type="molecule type" value="Genomic_DNA"/>
</dbReference>
<keyword evidence="3" id="KW-1185">Reference proteome</keyword>
<name>A0ABT8AVW3_9HYPH</name>
<feature type="compositionally biased region" description="Basic and acidic residues" evidence="1">
    <location>
        <begin position="1"/>
        <end position="13"/>
    </location>
</feature>
<dbReference type="RefSeq" id="WP_238290199.1">
    <property type="nucleotide sequence ID" value="NZ_BPQS01000021.1"/>
</dbReference>
<dbReference type="Proteomes" id="UP001244297">
    <property type="component" value="Unassembled WGS sequence"/>
</dbReference>
<organism evidence="2 3">
    <name type="scientific">Methylobacterium longum</name>
    <dbReference type="NCBI Taxonomy" id="767694"/>
    <lineage>
        <taxon>Bacteria</taxon>
        <taxon>Pseudomonadati</taxon>
        <taxon>Pseudomonadota</taxon>
        <taxon>Alphaproteobacteria</taxon>
        <taxon>Hyphomicrobiales</taxon>
        <taxon>Methylobacteriaceae</taxon>
        <taxon>Methylobacterium</taxon>
    </lineage>
</organism>
<accession>A0ABT8AVW3</accession>
<feature type="compositionally biased region" description="Basic residues" evidence="1">
    <location>
        <begin position="36"/>
        <end position="57"/>
    </location>
</feature>
<evidence type="ECO:0000256" key="1">
    <source>
        <dbReference type="SAM" id="MobiDB-lite"/>
    </source>
</evidence>
<evidence type="ECO:0000313" key="2">
    <source>
        <dbReference type="EMBL" id="MDN3574088.1"/>
    </source>
</evidence>
<protein>
    <submittedName>
        <fullName evidence="2">Uncharacterized protein</fullName>
    </submittedName>
</protein>
<gene>
    <name evidence="2" type="ORF">QWZ18_26230</name>
</gene>
<feature type="region of interest" description="Disordered" evidence="1">
    <location>
        <begin position="35"/>
        <end position="57"/>
    </location>
</feature>
<sequence length="57" mass="6653">MKSVHPQDQDRLESPIPSTVIHPPQADELLQEQMRRQHNARARQRAARHTRAVRPPL</sequence>
<comment type="caution">
    <text evidence="2">The sequence shown here is derived from an EMBL/GenBank/DDBJ whole genome shotgun (WGS) entry which is preliminary data.</text>
</comment>
<proteinExistence type="predicted"/>
<reference evidence="3" key="1">
    <citation type="journal article" date="2019" name="Int. J. Syst. Evol. Microbiol.">
        <title>The Global Catalogue of Microorganisms (GCM) 10K type strain sequencing project: providing services to taxonomists for standard genome sequencing and annotation.</title>
        <authorList>
            <consortium name="The Broad Institute Genomics Platform"/>
            <consortium name="The Broad Institute Genome Sequencing Center for Infectious Disease"/>
            <person name="Wu L."/>
            <person name="Ma J."/>
        </authorList>
    </citation>
    <scope>NUCLEOTIDE SEQUENCE [LARGE SCALE GENOMIC DNA]</scope>
    <source>
        <strain evidence="3">CECT 7806</strain>
    </source>
</reference>